<dbReference type="Gramene" id="ESR48444">
    <property type="protein sequence ID" value="ESR48444"/>
    <property type="gene ID" value="CICLE_v100031691mg"/>
</dbReference>
<name>V4V8G5_CITCL</name>
<dbReference type="KEGG" id="cic:CICLE_v100031691m"/>
<accession>V4V8G5</accession>
<keyword evidence="2" id="KW-1185">Reference proteome</keyword>
<feature type="non-terminal residue" evidence="1">
    <location>
        <position position="1"/>
    </location>
</feature>
<dbReference type="InParanoid" id="V4V8G5"/>
<organism evidence="1 2">
    <name type="scientific">Citrus clementina</name>
    <name type="common">Clementine</name>
    <name type="synonym">Citrus deliciosa x Citrus sinensis</name>
    <dbReference type="NCBI Taxonomy" id="85681"/>
    <lineage>
        <taxon>Eukaryota</taxon>
        <taxon>Viridiplantae</taxon>
        <taxon>Streptophyta</taxon>
        <taxon>Embryophyta</taxon>
        <taxon>Tracheophyta</taxon>
        <taxon>Spermatophyta</taxon>
        <taxon>Magnoliopsida</taxon>
        <taxon>eudicotyledons</taxon>
        <taxon>Gunneridae</taxon>
        <taxon>Pentapetalae</taxon>
        <taxon>rosids</taxon>
        <taxon>malvids</taxon>
        <taxon>Sapindales</taxon>
        <taxon>Rutaceae</taxon>
        <taxon>Aurantioideae</taxon>
        <taxon>Citrus</taxon>
    </lineage>
</organism>
<dbReference type="EMBL" id="KI536799">
    <property type="protein sequence ID" value="ESR48444.1"/>
    <property type="molecule type" value="Genomic_DNA"/>
</dbReference>
<gene>
    <name evidence="1" type="ORF">CICLE_v100031691mg</name>
</gene>
<sequence length="86" mass="10003">RKSCVIWTLPLQPSSSLEFLFQSPICDYFQLWIVLVATLMTKNQDQNSRRYRKPNKQNPNGFDCEQTIALNRSLPRNLSTVEDSDP</sequence>
<evidence type="ECO:0000313" key="2">
    <source>
        <dbReference type="Proteomes" id="UP000030687"/>
    </source>
</evidence>
<reference evidence="1 2" key="1">
    <citation type="submission" date="2013-10" db="EMBL/GenBank/DDBJ databases">
        <authorList>
            <consortium name="International Citrus Genome Consortium"/>
            <person name="Jenkins J."/>
            <person name="Schmutz J."/>
            <person name="Prochnik S."/>
            <person name="Rokhsar D."/>
            <person name="Gmitter F."/>
            <person name="Ollitrault P."/>
            <person name="Machado M."/>
            <person name="Talon M."/>
            <person name="Wincker P."/>
            <person name="Jaillon O."/>
            <person name="Morgante M."/>
        </authorList>
    </citation>
    <scope>NUCLEOTIDE SEQUENCE</scope>
    <source>
        <strain evidence="2">cv. Clemenules</strain>
    </source>
</reference>
<protein>
    <submittedName>
        <fullName evidence="1">Uncharacterized protein</fullName>
    </submittedName>
</protein>
<feature type="non-terminal residue" evidence="1">
    <location>
        <position position="86"/>
    </location>
</feature>
<evidence type="ECO:0000313" key="1">
    <source>
        <dbReference type="EMBL" id="ESR48444.1"/>
    </source>
</evidence>
<dbReference type="Proteomes" id="UP000030687">
    <property type="component" value="Unassembled WGS sequence"/>
</dbReference>
<dbReference type="AlphaFoldDB" id="V4V8G5"/>
<proteinExistence type="predicted"/>